<evidence type="ECO:0000256" key="6">
    <source>
        <dbReference type="ARBA" id="ARBA00023136"/>
    </source>
</evidence>
<evidence type="ECO:0000256" key="3">
    <source>
        <dbReference type="ARBA" id="ARBA00022679"/>
    </source>
</evidence>
<dbReference type="PANTHER" id="PTHR30589">
    <property type="entry name" value="PROLIPOPROTEIN DIACYLGLYCERYL TRANSFERASE"/>
    <property type="match status" value="1"/>
</dbReference>
<dbReference type="AlphaFoldDB" id="A0A7V5NXA5"/>
<proteinExistence type="inferred from homology"/>
<comment type="catalytic activity">
    <reaction evidence="7">
        <text>L-cysteinyl-[prolipoprotein] + a 1,2-diacyl-sn-glycero-3-phospho-(1'-sn-glycerol) = an S-1,2-diacyl-sn-glyceryl-L-cysteinyl-[prolipoprotein] + sn-glycerol 1-phosphate + H(+)</text>
        <dbReference type="Rhea" id="RHEA:56712"/>
        <dbReference type="Rhea" id="RHEA-COMP:14679"/>
        <dbReference type="Rhea" id="RHEA-COMP:14680"/>
        <dbReference type="ChEBI" id="CHEBI:15378"/>
        <dbReference type="ChEBI" id="CHEBI:29950"/>
        <dbReference type="ChEBI" id="CHEBI:57685"/>
        <dbReference type="ChEBI" id="CHEBI:64716"/>
        <dbReference type="ChEBI" id="CHEBI:140658"/>
        <dbReference type="EC" id="2.5.1.145"/>
    </reaction>
</comment>
<feature type="transmembrane region" description="Helical" evidence="7">
    <location>
        <begin position="7"/>
        <end position="27"/>
    </location>
</feature>
<evidence type="ECO:0000313" key="8">
    <source>
        <dbReference type="EMBL" id="HHI88974.1"/>
    </source>
</evidence>
<feature type="transmembrane region" description="Helical" evidence="7">
    <location>
        <begin position="208"/>
        <end position="225"/>
    </location>
</feature>
<feature type="transmembrane region" description="Helical" evidence="7">
    <location>
        <begin position="128"/>
        <end position="145"/>
    </location>
</feature>
<reference evidence="8" key="1">
    <citation type="journal article" date="2020" name="mSystems">
        <title>Genome- and Community-Level Interaction Insights into Carbon Utilization and Element Cycling Functions of Hydrothermarchaeota in Hydrothermal Sediment.</title>
        <authorList>
            <person name="Zhou Z."/>
            <person name="Liu Y."/>
            <person name="Xu W."/>
            <person name="Pan J."/>
            <person name="Luo Z.H."/>
            <person name="Li M."/>
        </authorList>
    </citation>
    <scope>NUCLEOTIDE SEQUENCE [LARGE SCALE GENOMIC DNA]</scope>
    <source>
        <strain evidence="8">HyVt-538</strain>
    </source>
</reference>
<keyword evidence="5 7" id="KW-1133">Transmembrane helix</keyword>
<dbReference type="InterPro" id="IPR001640">
    <property type="entry name" value="Lgt"/>
</dbReference>
<feature type="transmembrane region" description="Helical" evidence="7">
    <location>
        <begin position="152"/>
        <end position="173"/>
    </location>
</feature>
<keyword evidence="2 7" id="KW-1003">Cell membrane</keyword>
<dbReference type="EC" id="2.5.1.145" evidence="7"/>
<comment type="pathway">
    <text evidence="7">Protein modification; lipoprotein biosynthesis (diacylglyceryl transfer).</text>
</comment>
<evidence type="ECO:0000256" key="4">
    <source>
        <dbReference type="ARBA" id="ARBA00022692"/>
    </source>
</evidence>
<dbReference type="GO" id="GO:0008961">
    <property type="term" value="F:phosphatidylglycerol-prolipoprotein diacylglyceryl transferase activity"/>
    <property type="evidence" value="ECO:0007669"/>
    <property type="project" value="UniProtKB-UniRule"/>
</dbReference>
<feature type="binding site" evidence="7">
    <location>
        <position position="171"/>
    </location>
    <ligand>
        <name>a 1,2-diacyl-sn-glycero-3-phospho-(1'-sn-glycerol)</name>
        <dbReference type="ChEBI" id="CHEBI:64716"/>
    </ligand>
</feature>
<feature type="transmembrane region" description="Helical" evidence="7">
    <location>
        <begin position="237"/>
        <end position="253"/>
    </location>
</feature>
<comment type="caution">
    <text evidence="8">The sequence shown here is derived from an EMBL/GenBank/DDBJ whole genome shotgun (WGS) entry which is preliminary data.</text>
</comment>
<dbReference type="UniPathway" id="UPA00664"/>
<evidence type="ECO:0000256" key="1">
    <source>
        <dbReference type="ARBA" id="ARBA00007150"/>
    </source>
</evidence>
<name>A0A7V5NXA5_9PROT</name>
<dbReference type="Proteomes" id="UP000885806">
    <property type="component" value="Unassembled WGS sequence"/>
</dbReference>
<keyword evidence="6 7" id="KW-0472">Membrane</keyword>
<evidence type="ECO:0000256" key="7">
    <source>
        <dbReference type="HAMAP-Rule" id="MF_01147"/>
    </source>
</evidence>
<dbReference type="GO" id="GO:0042158">
    <property type="term" value="P:lipoprotein biosynthetic process"/>
    <property type="evidence" value="ECO:0007669"/>
    <property type="project" value="UniProtKB-UniRule"/>
</dbReference>
<comment type="similarity">
    <text evidence="1 7">Belongs to the Lgt family.</text>
</comment>
<gene>
    <name evidence="7" type="primary">lgt</name>
    <name evidence="8" type="ORF">ENK01_03385</name>
</gene>
<feature type="transmembrane region" description="Helical" evidence="7">
    <location>
        <begin position="273"/>
        <end position="289"/>
    </location>
</feature>
<evidence type="ECO:0000256" key="5">
    <source>
        <dbReference type="ARBA" id="ARBA00022989"/>
    </source>
</evidence>
<dbReference type="EMBL" id="DROP01000228">
    <property type="protein sequence ID" value="HHI88974.1"/>
    <property type="molecule type" value="Genomic_DNA"/>
</dbReference>
<accession>A0A7V5NXA5</accession>
<dbReference type="Pfam" id="PF01790">
    <property type="entry name" value="LGT"/>
    <property type="match status" value="1"/>
</dbReference>
<comment type="function">
    <text evidence="7">Catalyzes the transfer of the diacylglyceryl group from phosphatidylglycerol to the sulfhydryl group of the N-terminal cysteine of a prolipoprotein, the first step in the formation of mature lipoproteins.</text>
</comment>
<feature type="transmembrane region" description="Helical" evidence="7">
    <location>
        <begin position="39"/>
        <end position="58"/>
    </location>
</feature>
<keyword evidence="4 7" id="KW-0812">Transmembrane</keyword>
<protein>
    <recommendedName>
        <fullName evidence="7">Phosphatidylglycerol--prolipoprotein diacylglyceryl transferase</fullName>
        <ecNumber evidence="7">2.5.1.145</ecNumber>
    </recommendedName>
</protein>
<organism evidence="8">
    <name type="scientific">Hellea balneolensis</name>
    <dbReference type="NCBI Taxonomy" id="287478"/>
    <lineage>
        <taxon>Bacteria</taxon>
        <taxon>Pseudomonadati</taxon>
        <taxon>Pseudomonadota</taxon>
        <taxon>Alphaproteobacteria</taxon>
        <taxon>Maricaulales</taxon>
        <taxon>Robiginitomaculaceae</taxon>
        <taxon>Hellea</taxon>
    </lineage>
</organism>
<dbReference type="NCBIfam" id="TIGR00544">
    <property type="entry name" value="lgt"/>
    <property type="match status" value="1"/>
</dbReference>
<sequence length="310" mass="34669">MIFQPLILKSFTLSAFPLGAIPFPSWLHDTAIDLPGPLAIKWYGIAYIVSLFGAYFYARRSCANRALWQAENPVGEAIVPDKRMLEDLLFFSFLGIILGGRIGYILLYGLDKYLAHPLDIFKVWEGGMSFHGGFAGVCLAALYMAKTRKIRLMRIADILAISAPIGLFLVRLANFVNQELYGRETDVPWAVIFKPGGRLLAPRHPSQLYEAFLEGIVIFSVLFIASRKGKILTKPGQATGLFMLMYGTFRFLIEFVREPDAIAQFDPLTRGQVYSLPMIVFGVIVLVWARRQKPVAPRWPESEAGSDADA</sequence>
<evidence type="ECO:0000256" key="2">
    <source>
        <dbReference type="ARBA" id="ARBA00022475"/>
    </source>
</evidence>
<dbReference type="PANTHER" id="PTHR30589:SF0">
    <property type="entry name" value="PHOSPHATIDYLGLYCEROL--PROLIPOPROTEIN DIACYLGLYCERYL TRANSFERASE"/>
    <property type="match status" value="1"/>
</dbReference>
<dbReference type="GO" id="GO:0005886">
    <property type="term" value="C:plasma membrane"/>
    <property type="evidence" value="ECO:0007669"/>
    <property type="project" value="UniProtKB-SubCell"/>
</dbReference>
<dbReference type="HAMAP" id="MF_01147">
    <property type="entry name" value="Lgt"/>
    <property type="match status" value="1"/>
</dbReference>
<comment type="subcellular location">
    <subcellularLocation>
        <location evidence="7">Cell membrane</location>
        <topology evidence="7">Multi-pass membrane protein</topology>
    </subcellularLocation>
</comment>
<feature type="transmembrane region" description="Helical" evidence="7">
    <location>
        <begin position="88"/>
        <end position="108"/>
    </location>
</feature>
<keyword evidence="3 7" id="KW-0808">Transferase</keyword>